<protein>
    <submittedName>
        <fullName evidence="2">Uncharacterized protein</fullName>
    </submittedName>
</protein>
<dbReference type="EMBL" id="OA570067">
    <property type="protein sequence ID" value="CAD7203024.1"/>
    <property type="molecule type" value="Genomic_DNA"/>
</dbReference>
<feature type="region of interest" description="Disordered" evidence="1">
    <location>
        <begin position="68"/>
        <end position="91"/>
    </location>
</feature>
<feature type="compositionally biased region" description="Low complexity" evidence="1">
    <location>
        <begin position="153"/>
        <end position="162"/>
    </location>
</feature>
<dbReference type="AlphaFoldDB" id="A0A7R8VQP3"/>
<evidence type="ECO:0000256" key="1">
    <source>
        <dbReference type="SAM" id="MobiDB-lite"/>
    </source>
</evidence>
<proteinExistence type="predicted"/>
<accession>A0A7R8VQP3</accession>
<name>A0A7R8VQP3_TIMDO</name>
<reference evidence="2" key="1">
    <citation type="submission" date="2020-11" db="EMBL/GenBank/DDBJ databases">
        <authorList>
            <person name="Tran Van P."/>
        </authorList>
    </citation>
    <scope>NUCLEOTIDE SEQUENCE</scope>
</reference>
<organism evidence="2">
    <name type="scientific">Timema douglasi</name>
    <name type="common">Walking stick</name>
    <dbReference type="NCBI Taxonomy" id="61478"/>
    <lineage>
        <taxon>Eukaryota</taxon>
        <taxon>Metazoa</taxon>
        <taxon>Ecdysozoa</taxon>
        <taxon>Arthropoda</taxon>
        <taxon>Hexapoda</taxon>
        <taxon>Insecta</taxon>
        <taxon>Pterygota</taxon>
        <taxon>Neoptera</taxon>
        <taxon>Polyneoptera</taxon>
        <taxon>Phasmatodea</taxon>
        <taxon>Timematodea</taxon>
        <taxon>Timematoidea</taxon>
        <taxon>Timematidae</taxon>
        <taxon>Timema</taxon>
    </lineage>
</organism>
<feature type="compositionally biased region" description="Polar residues" evidence="1">
    <location>
        <begin position="120"/>
        <end position="147"/>
    </location>
</feature>
<sequence>MGNALKQAKLETERRIITLQREHEAKLHLMLRHFAEETSSSSGVEGVSRSHFILDSYAEVGNFDNTVEAYTPPSAGSGEDGDISTTPDDMAPDVDLRQEIYHNARNRGWPRNVMSAQKKIGSSSSVQIPQQNLKRLQISSTPSTTKVTRQKNKLIIQQQKKS</sequence>
<gene>
    <name evidence="2" type="ORF">TDIB3V08_LOCUS9201</name>
</gene>
<evidence type="ECO:0000313" key="2">
    <source>
        <dbReference type="EMBL" id="CAD7203024.1"/>
    </source>
</evidence>
<feature type="region of interest" description="Disordered" evidence="1">
    <location>
        <begin position="117"/>
        <end position="162"/>
    </location>
</feature>